<keyword evidence="5 7" id="KW-0819">tRNA processing</keyword>
<dbReference type="EnsemblPlants" id="EMT03275">
    <property type="protein sequence ID" value="EMT03275"/>
    <property type="gene ID" value="F775_10946"/>
</dbReference>
<dbReference type="PANTHER" id="PTHR10631:SF5">
    <property type="entry name" value="TRNA (GUANINE(26)-N(2))-DIMETHYLTRANSFERASE"/>
    <property type="match status" value="1"/>
</dbReference>
<comment type="similarity">
    <text evidence="7">Belongs to the class I-like SAM-binding methyltransferase superfamily. Trm1 family.</text>
</comment>
<dbReference type="GO" id="GO:0000049">
    <property type="term" value="F:tRNA binding"/>
    <property type="evidence" value="ECO:0007669"/>
    <property type="project" value="UniProtKB-UniRule"/>
</dbReference>
<dbReference type="CDD" id="cd02440">
    <property type="entry name" value="AdoMet_MTases"/>
    <property type="match status" value="1"/>
</dbReference>
<organism evidence="9">
    <name type="scientific">Aegilops tauschii</name>
    <name type="common">Tausch's goatgrass</name>
    <name type="synonym">Aegilops squarrosa</name>
    <dbReference type="NCBI Taxonomy" id="37682"/>
    <lineage>
        <taxon>Eukaryota</taxon>
        <taxon>Viridiplantae</taxon>
        <taxon>Streptophyta</taxon>
        <taxon>Embryophyta</taxon>
        <taxon>Tracheophyta</taxon>
        <taxon>Spermatophyta</taxon>
        <taxon>Magnoliopsida</taxon>
        <taxon>Liliopsida</taxon>
        <taxon>Poales</taxon>
        <taxon>Poaceae</taxon>
        <taxon>BOP clade</taxon>
        <taxon>Pooideae</taxon>
        <taxon>Triticodae</taxon>
        <taxon>Triticeae</taxon>
        <taxon>Triticinae</taxon>
        <taxon>Aegilops</taxon>
    </lineage>
</organism>
<feature type="region of interest" description="Disordered" evidence="8">
    <location>
        <begin position="93"/>
        <end position="115"/>
    </location>
</feature>
<dbReference type="AlphaFoldDB" id="N1QQQ8"/>
<evidence type="ECO:0000256" key="7">
    <source>
        <dbReference type="PROSITE-ProRule" id="PRU00958"/>
    </source>
</evidence>
<dbReference type="InterPro" id="IPR029063">
    <property type="entry name" value="SAM-dependent_MTases_sf"/>
</dbReference>
<protein>
    <submittedName>
        <fullName evidence="9">Putative N(2),N(2)-dimethylguanosine tRNA methyltransferase 1</fullName>
    </submittedName>
</protein>
<keyword evidence="2 7" id="KW-0489">Methyltransferase</keyword>
<accession>N1QQQ8</accession>
<evidence type="ECO:0000256" key="1">
    <source>
        <dbReference type="ARBA" id="ARBA00022555"/>
    </source>
</evidence>
<sequence>MAHGGVGSRGKGASTTRVHSSTNRVLSLWFASCPCSSASASACASEPPEIAGDPDTVREGRAEIFADKSNSVFFNKAQVHQCLSDFCDEAGRRADIPPEQHADGLDPATTGSEDTALRKESSLKAPKVLEALAASGLRAIRYALEVDGIGEVIALDNNEVAIESCKRNIYHNGILASSKVVPHLADARIYMLTHPKEFDVFKCQGKLNGSYTFLDK</sequence>
<evidence type="ECO:0000256" key="4">
    <source>
        <dbReference type="ARBA" id="ARBA00022691"/>
    </source>
</evidence>
<reference evidence="9" key="1">
    <citation type="submission" date="2015-06" db="UniProtKB">
        <authorList>
            <consortium name="EnsemblPlants"/>
        </authorList>
    </citation>
    <scope>IDENTIFICATION</scope>
</reference>
<evidence type="ECO:0000256" key="6">
    <source>
        <dbReference type="ARBA" id="ARBA00022884"/>
    </source>
</evidence>
<evidence type="ECO:0000256" key="8">
    <source>
        <dbReference type="SAM" id="MobiDB-lite"/>
    </source>
</evidence>
<feature type="compositionally biased region" description="Basic and acidic residues" evidence="8">
    <location>
        <begin position="93"/>
        <end position="104"/>
    </location>
</feature>
<keyword evidence="4 7" id="KW-0949">S-adenosyl-L-methionine</keyword>
<dbReference type="GO" id="GO:0002940">
    <property type="term" value="P:tRNA N2-guanine methylation"/>
    <property type="evidence" value="ECO:0007669"/>
    <property type="project" value="TreeGrafter"/>
</dbReference>
<dbReference type="GO" id="GO:0005634">
    <property type="term" value="C:nucleus"/>
    <property type="evidence" value="ECO:0007669"/>
    <property type="project" value="TreeGrafter"/>
</dbReference>
<evidence type="ECO:0000256" key="2">
    <source>
        <dbReference type="ARBA" id="ARBA00022603"/>
    </source>
</evidence>
<dbReference type="PROSITE" id="PS51626">
    <property type="entry name" value="SAM_MT_TRM1"/>
    <property type="match status" value="1"/>
</dbReference>
<name>N1QQQ8_AEGTA</name>
<keyword evidence="6 7" id="KW-0694">RNA-binding</keyword>
<evidence type="ECO:0000256" key="3">
    <source>
        <dbReference type="ARBA" id="ARBA00022679"/>
    </source>
</evidence>
<evidence type="ECO:0000256" key="5">
    <source>
        <dbReference type="ARBA" id="ARBA00022694"/>
    </source>
</evidence>
<keyword evidence="3 7" id="KW-0808">Transferase</keyword>
<dbReference type="ExpressionAtlas" id="N1QQQ8">
    <property type="expression patterns" value="baseline"/>
</dbReference>
<dbReference type="SUPFAM" id="SSF53335">
    <property type="entry name" value="S-adenosyl-L-methionine-dependent methyltransferases"/>
    <property type="match status" value="1"/>
</dbReference>
<dbReference type="InterPro" id="IPR002905">
    <property type="entry name" value="Trm1"/>
</dbReference>
<proteinExistence type="inferred from homology"/>
<dbReference type="PANTHER" id="PTHR10631">
    <property type="entry name" value="N 2 ,N 2 -DIMETHYLGUANOSINE TRNA METHYLTRANSFERASE"/>
    <property type="match status" value="1"/>
</dbReference>
<dbReference type="Pfam" id="PF02005">
    <property type="entry name" value="TRM"/>
    <property type="match status" value="1"/>
</dbReference>
<dbReference type="GO" id="GO:0016423">
    <property type="term" value="F:tRNA (guanine) methyltransferase activity"/>
    <property type="evidence" value="ECO:0007669"/>
    <property type="project" value="InterPro"/>
</dbReference>
<dbReference type="Gene3D" id="3.40.50.150">
    <property type="entry name" value="Vaccinia Virus protein VP39"/>
    <property type="match status" value="1"/>
</dbReference>
<keyword evidence="1 7" id="KW-0820">tRNA-binding</keyword>
<evidence type="ECO:0000313" key="9">
    <source>
        <dbReference type="EnsemblPlants" id="EMT03275"/>
    </source>
</evidence>